<proteinExistence type="predicted"/>
<accession>A0A067FR07</accession>
<feature type="non-terminal residue" evidence="1">
    <location>
        <position position="119"/>
    </location>
</feature>
<protein>
    <submittedName>
        <fullName evidence="1">Uncharacterized protein</fullName>
    </submittedName>
</protein>
<keyword evidence="2" id="KW-1185">Reference proteome</keyword>
<gene>
    <name evidence="1" type="ORF">CISIN_1g0486602mg</name>
</gene>
<evidence type="ECO:0000313" key="2">
    <source>
        <dbReference type="Proteomes" id="UP000027120"/>
    </source>
</evidence>
<dbReference type="EMBL" id="KK784892">
    <property type="protein sequence ID" value="KDO69814.1"/>
    <property type="molecule type" value="Genomic_DNA"/>
</dbReference>
<sequence length="119" mass="13817">MNMKQYLQIFEPICVQFKPYKSQKSCSTTLNSPPRPQCTGAPTQRFPFAYSLTQTHNILTKTHQRLVKEKKFKETNRGFPFWAMATVAECSKELHVLAVDDSYVDRKLIERLLQISSCK</sequence>
<organism evidence="1 2">
    <name type="scientific">Citrus sinensis</name>
    <name type="common">Sweet orange</name>
    <name type="synonym">Citrus aurantium var. sinensis</name>
    <dbReference type="NCBI Taxonomy" id="2711"/>
    <lineage>
        <taxon>Eukaryota</taxon>
        <taxon>Viridiplantae</taxon>
        <taxon>Streptophyta</taxon>
        <taxon>Embryophyta</taxon>
        <taxon>Tracheophyta</taxon>
        <taxon>Spermatophyta</taxon>
        <taxon>Magnoliopsida</taxon>
        <taxon>eudicotyledons</taxon>
        <taxon>Gunneridae</taxon>
        <taxon>Pentapetalae</taxon>
        <taxon>rosids</taxon>
        <taxon>malvids</taxon>
        <taxon>Sapindales</taxon>
        <taxon>Rutaceae</taxon>
        <taxon>Aurantioideae</taxon>
        <taxon>Citrus</taxon>
    </lineage>
</organism>
<evidence type="ECO:0000313" key="1">
    <source>
        <dbReference type="EMBL" id="KDO69814.1"/>
    </source>
</evidence>
<reference evidence="1 2" key="1">
    <citation type="submission" date="2014-04" db="EMBL/GenBank/DDBJ databases">
        <authorList>
            <consortium name="International Citrus Genome Consortium"/>
            <person name="Gmitter F."/>
            <person name="Chen C."/>
            <person name="Farmerie W."/>
            <person name="Harkins T."/>
            <person name="Desany B."/>
            <person name="Mohiuddin M."/>
            <person name="Kodira C."/>
            <person name="Borodovsky M."/>
            <person name="Lomsadze A."/>
            <person name="Burns P."/>
            <person name="Jenkins J."/>
            <person name="Prochnik S."/>
            <person name="Shu S."/>
            <person name="Chapman J."/>
            <person name="Pitluck S."/>
            <person name="Schmutz J."/>
            <person name="Rokhsar D."/>
        </authorList>
    </citation>
    <scope>NUCLEOTIDE SEQUENCE</scope>
</reference>
<dbReference type="AlphaFoldDB" id="A0A067FR07"/>
<dbReference type="Proteomes" id="UP000027120">
    <property type="component" value="Unassembled WGS sequence"/>
</dbReference>
<name>A0A067FR07_CITSI</name>